<keyword evidence="7" id="KW-0456">Lyase</keyword>
<dbReference type="OrthoDB" id="9799304at2"/>
<reference evidence="11 12" key="2">
    <citation type="journal article" date="2012" name="Int. J. Syst. Evol. Microbiol.">
        <title>Magnetococcus marinus gen. nov., sp. nov., a marine, magnetotactic bacterium that represents a novel lineage (Magnetococcaceae fam. nov.; Magnetococcales ord. nov.) at the base of the Alphaproteobacteria.</title>
        <authorList>
            <person name="Bazylinski D.A."/>
            <person name="Williams T.J."/>
            <person name="Lefevre C.T."/>
            <person name="Berg R.J."/>
            <person name="Zhang C.L."/>
            <person name="Bowser S.S."/>
            <person name="Dean A.J."/>
            <person name="Beveridge T.J."/>
        </authorList>
    </citation>
    <scope>NUCLEOTIDE SEQUENCE [LARGE SCALE GENOMIC DNA]</scope>
    <source>
        <strain evidence="12">ATCC BAA-1437 / JCM 17883 / MC-1</strain>
    </source>
</reference>
<dbReference type="CDD" id="cd00609">
    <property type="entry name" value="AAT_like"/>
    <property type="match status" value="1"/>
</dbReference>
<evidence type="ECO:0000256" key="4">
    <source>
        <dbReference type="ARBA" id="ARBA00012285"/>
    </source>
</evidence>
<evidence type="ECO:0000313" key="12">
    <source>
        <dbReference type="Proteomes" id="UP000002586"/>
    </source>
</evidence>
<dbReference type="InterPro" id="IPR015422">
    <property type="entry name" value="PyrdxlP-dep_Trfase_small"/>
</dbReference>
<dbReference type="RefSeq" id="WP_011714679.1">
    <property type="nucleotide sequence ID" value="NC_008576.1"/>
</dbReference>
<dbReference type="InterPro" id="IPR015421">
    <property type="entry name" value="PyrdxlP-dep_Trfase_major"/>
</dbReference>
<evidence type="ECO:0000256" key="2">
    <source>
        <dbReference type="ARBA" id="ARBA00003444"/>
    </source>
</evidence>
<dbReference type="InterPro" id="IPR015424">
    <property type="entry name" value="PyrdxlP-dep_Trfase"/>
</dbReference>
<dbReference type="EC" id="4.1.1.81" evidence="4"/>
<dbReference type="UniPathway" id="UPA00148"/>
<dbReference type="PANTHER" id="PTHR42885:SF1">
    <property type="entry name" value="THREONINE-PHOSPHATE DECARBOXYLASE"/>
    <property type="match status" value="1"/>
</dbReference>
<dbReference type="SUPFAM" id="SSF53383">
    <property type="entry name" value="PLP-dependent transferases"/>
    <property type="match status" value="1"/>
</dbReference>
<dbReference type="Proteomes" id="UP000002586">
    <property type="component" value="Chromosome"/>
</dbReference>
<comment type="cofactor">
    <cofactor evidence="1">
        <name>pyridoxal 5'-phosphate</name>
        <dbReference type="ChEBI" id="CHEBI:597326"/>
    </cofactor>
</comment>
<organism evidence="11 12">
    <name type="scientific">Magnetococcus marinus (strain ATCC BAA-1437 / JCM 17883 / MC-1)</name>
    <dbReference type="NCBI Taxonomy" id="156889"/>
    <lineage>
        <taxon>Bacteria</taxon>
        <taxon>Pseudomonadati</taxon>
        <taxon>Pseudomonadota</taxon>
        <taxon>Magnetococcia</taxon>
        <taxon>Magnetococcales</taxon>
        <taxon>Magnetococcaceae</taxon>
        <taxon>Magnetococcus</taxon>
    </lineage>
</organism>
<evidence type="ECO:0000256" key="3">
    <source>
        <dbReference type="ARBA" id="ARBA00004953"/>
    </source>
</evidence>
<accession>A0LCC3</accession>
<dbReference type="STRING" id="156889.Mmc1_3126"/>
<dbReference type="eggNOG" id="COG0079">
    <property type="taxonomic scope" value="Bacteria"/>
</dbReference>
<dbReference type="Gene3D" id="3.40.640.10">
    <property type="entry name" value="Type I PLP-dependent aspartate aminotransferase-like (Major domain)"/>
    <property type="match status" value="1"/>
</dbReference>
<name>A0LCC3_MAGMM</name>
<feature type="domain" description="Aminotransferase class I/classII large" evidence="10">
    <location>
        <begin position="70"/>
        <end position="317"/>
    </location>
</feature>
<evidence type="ECO:0000256" key="7">
    <source>
        <dbReference type="ARBA" id="ARBA00023239"/>
    </source>
</evidence>
<keyword evidence="12" id="KW-1185">Reference proteome</keyword>
<comment type="function">
    <text evidence="2">Decarboxylates L-threonine-O-3-phosphate to yield (R)-1-amino-2-propanol O-2-phosphate, the precursor for the linkage between the nucleotide loop and the corrin ring in cobalamin.</text>
</comment>
<proteinExistence type="predicted"/>
<dbReference type="PANTHER" id="PTHR42885">
    <property type="entry name" value="HISTIDINOL-PHOSPHATE AMINOTRANSFERASE-RELATED"/>
    <property type="match status" value="1"/>
</dbReference>
<dbReference type="PROSITE" id="PS00105">
    <property type="entry name" value="AA_TRANSFER_CLASS_1"/>
    <property type="match status" value="1"/>
</dbReference>
<dbReference type="Gene3D" id="3.90.1150.10">
    <property type="entry name" value="Aspartate Aminotransferase, domain 1"/>
    <property type="match status" value="1"/>
</dbReference>
<dbReference type="GO" id="GO:0048472">
    <property type="term" value="F:threonine-phosphate decarboxylase activity"/>
    <property type="evidence" value="ECO:0007669"/>
    <property type="project" value="UniProtKB-EC"/>
</dbReference>
<comment type="pathway">
    <text evidence="3">Cofactor biosynthesis; adenosylcobalamin biosynthesis.</text>
</comment>
<dbReference type="InterPro" id="IPR004838">
    <property type="entry name" value="NHTrfase_class1_PyrdxlP-BS"/>
</dbReference>
<dbReference type="KEGG" id="mgm:Mmc1_3126"/>
<dbReference type="NCBIfam" id="TIGR01140">
    <property type="entry name" value="L_thr_O3P_dcar"/>
    <property type="match status" value="1"/>
</dbReference>
<dbReference type="GO" id="GO:0009236">
    <property type="term" value="P:cobalamin biosynthetic process"/>
    <property type="evidence" value="ECO:0007669"/>
    <property type="project" value="UniProtKB-UniPathway"/>
</dbReference>
<comment type="catalytic activity">
    <reaction evidence="9">
        <text>O-phospho-L-threonine + H(+) = (R)-1-aminopropan-2-yl phosphate + CO2</text>
        <dbReference type="Rhea" id="RHEA:11492"/>
        <dbReference type="ChEBI" id="CHEBI:15378"/>
        <dbReference type="ChEBI" id="CHEBI:16526"/>
        <dbReference type="ChEBI" id="CHEBI:58563"/>
        <dbReference type="ChEBI" id="CHEBI:58675"/>
        <dbReference type="EC" id="4.1.1.81"/>
    </reaction>
</comment>
<dbReference type="AlphaFoldDB" id="A0LCC3"/>
<dbReference type="GO" id="GO:0008483">
    <property type="term" value="F:transaminase activity"/>
    <property type="evidence" value="ECO:0007669"/>
    <property type="project" value="UniProtKB-KW"/>
</dbReference>
<evidence type="ECO:0000256" key="8">
    <source>
        <dbReference type="ARBA" id="ARBA00029996"/>
    </source>
</evidence>
<dbReference type="InterPro" id="IPR004839">
    <property type="entry name" value="Aminotransferase_I/II_large"/>
</dbReference>
<reference evidence="12" key="1">
    <citation type="journal article" date="2009" name="Appl. Environ. Microbiol.">
        <title>Complete genome sequence of the chemolithoautotrophic marine magnetotactic coccus strain MC-1.</title>
        <authorList>
            <person name="Schubbe S."/>
            <person name="Williams T.J."/>
            <person name="Xie G."/>
            <person name="Kiss H.E."/>
            <person name="Brettin T.S."/>
            <person name="Martinez D."/>
            <person name="Ross C.A."/>
            <person name="Schuler D."/>
            <person name="Cox B.L."/>
            <person name="Nealson K.H."/>
            <person name="Bazylinski D.A."/>
        </authorList>
    </citation>
    <scope>NUCLEOTIDE SEQUENCE [LARGE SCALE GENOMIC DNA]</scope>
    <source>
        <strain evidence="12">ATCC BAA-1437 / JCM 17883 / MC-1</strain>
    </source>
</reference>
<gene>
    <name evidence="11" type="ordered locus">Mmc1_3126</name>
</gene>
<evidence type="ECO:0000259" key="10">
    <source>
        <dbReference type="Pfam" id="PF00155"/>
    </source>
</evidence>
<dbReference type="GO" id="GO:0030170">
    <property type="term" value="F:pyridoxal phosphate binding"/>
    <property type="evidence" value="ECO:0007669"/>
    <property type="project" value="InterPro"/>
</dbReference>
<keyword evidence="11" id="KW-0808">Transferase</keyword>
<dbReference type="InterPro" id="IPR005860">
    <property type="entry name" value="CobD"/>
</dbReference>
<sequence length="348" mass="38027">MTTLQHGGRLYQAARQFGRPPAAWLDLSTAIHPQGWRPRQPIPDACWGRLPEDEDDLHAAAQGYYGTPHLVPVAGSQAAIQALPRLRAPARVGVVAPTYGEHALAWQGAGHGVQSLAAEQVESALAALDVLVVVNPNNPTGERFAVTQLQRWLHRLAGRGGWLVVDEAFMDATPQQSMLPQVGQPGLVVLRSLGKFFGLAGLRVGFCMGEQALLEAMQGLLGPWTLAHMARWAASQALQDRAWQAQTRAELPQQSDQLGQRLAQYGLPVWGGTALFQYVRHEQAQPIWRQFAQRGILLRHFEQPQALRVGLPGDAAQWQRFQTVLQEVMQEQARFRPGCAEGGAGAVG</sequence>
<evidence type="ECO:0000256" key="5">
    <source>
        <dbReference type="ARBA" id="ARBA00022573"/>
    </source>
</evidence>
<keyword evidence="5" id="KW-0169">Cobalamin biosynthesis</keyword>
<dbReference type="EMBL" id="CP000471">
    <property type="protein sequence ID" value="ABK45616.1"/>
    <property type="molecule type" value="Genomic_DNA"/>
</dbReference>
<evidence type="ECO:0000256" key="9">
    <source>
        <dbReference type="ARBA" id="ARBA00048531"/>
    </source>
</evidence>
<evidence type="ECO:0000256" key="6">
    <source>
        <dbReference type="ARBA" id="ARBA00022898"/>
    </source>
</evidence>
<dbReference type="HOGENOM" id="CLU_017584_3_4_5"/>
<evidence type="ECO:0000256" key="1">
    <source>
        <dbReference type="ARBA" id="ARBA00001933"/>
    </source>
</evidence>
<keyword evidence="6" id="KW-0663">Pyridoxal phosphate</keyword>
<dbReference type="Pfam" id="PF00155">
    <property type="entry name" value="Aminotran_1_2"/>
    <property type="match status" value="1"/>
</dbReference>
<keyword evidence="11" id="KW-0032">Aminotransferase</keyword>
<protein>
    <recommendedName>
        <fullName evidence="4">threonine-phosphate decarboxylase</fullName>
        <ecNumber evidence="4">4.1.1.81</ecNumber>
    </recommendedName>
    <alternativeName>
        <fullName evidence="8">L-threonine-O-3-phosphate decarboxylase</fullName>
    </alternativeName>
</protein>
<evidence type="ECO:0000313" key="11">
    <source>
        <dbReference type="EMBL" id="ABK45616.1"/>
    </source>
</evidence>